<dbReference type="RefSeq" id="XP_018272516.1">
    <property type="nucleotide sequence ID" value="XM_018419227.1"/>
</dbReference>
<dbReference type="SMART" id="SM00397">
    <property type="entry name" value="t_SNARE"/>
    <property type="match status" value="1"/>
</dbReference>
<dbReference type="PANTHER" id="PTHR19957">
    <property type="entry name" value="SYNTAXIN"/>
    <property type="match status" value="1"/>
</dbReference>
<dbReference type="InterPro" id="IPR000727">
    <property type="entry name" value="T_SNARE_dom"/>
</dbReference>
<keyword evidence="6" id="KW-1185">Reference proteome</keyword>
<feature type="non-terminal residue" evidence="5">
    <location>
        <position position="1"/>
    </location>
</feature>
<dbReference type="PROSITE" id="PS50192">
    <property type="entry name" value="T_SNARE"/>
    <property type="match status" value="1"/>
</dbReference>
<feature type="domain" description="T-SNARE coiled-coil homology" evidence="4">
    <location>
        <begin position="159"/>
        <end position="221"/>
    </location>
</feature>
<dbReference type="Proteomes" id="UP000053890">
    <property type="component" value="Unassembled WGS sequence"/>
</dbReference>
<name>A0A194S7A6_RHOGW</name>
<dbReference type="Pfam" id="PF05739">
    <property type="entry name" value="SNARE"/>
    <property type="match status" value="1"/>
</dbReference>
<evidence type="ECO:0000256" key="1">
    <source>
        <dbReference type="ARBA" id="ARBA00004211"/>
    </source>
</evidence>
<protein>
    <recommendedName>
        <fullName evidence="4">t-SNARE coiled-coil homology domain-containing protein</fullName>
    </recommendedName>
</protein>
<dbReference type="EMBL" id="KQ474076">
    <property type="protein sequence ID" value="KPV76467.1"/>
    <property type="molecule type" value="Genomic_DNA"/>
</dbReference>
<accession>A0A194S7A6</accession>
<proteinExistence type="inferred from homology"/>
<dbReference type="GO" id="GO:0005484">
    <property type="term" value="F:SNAP receptor activity"/>
    <property type="evidence" value="ECO:0007669"/>
    <property type="project" value="TreeGrafter"/>
</dbReference>
<dbReference type="InterPro" id="IPR010989">
    <property type="entry name" value="SNARE"/>
</dbReference>
<comment type="subcellular location">
    <subcellularLocation>
        <location evidence="1">Membrane</location>
        <topology evidence="1">Single-pass type IV membrane protein</topology>
    </subcellularLocation>
</comment>
<gene>
    <name evidence="5" type="ORF">RHOBADRAFT_8755</name>
</gene>
<evidence type="ECO:0000259" key="4">
    <source>
        <dbReference type="PROSITE" id="PS50192"/>
    </source>
</evidence>
<dbReference type="GO" id="GO:0031201">
    <property type="term" value="C:SNARE complex"/>
    <property type="evidence" value="ECO:0007669"/>
    <property type="project" value="TreeGrafter"/>
</dbReference>
<evidence type="ECO:0000256" key="3">
    <source>
        <dbReference type="SAM" id="Coils"/>
    </source>
</evidence>
<sequence>QISDLQGALRDVNGRVQLIGDLHMRMLAMASSEDRRALEIKEQLEDAKAAARSQFQSLRDRVHSLEQANLSLADTDVREEQLSGLKERVKAAIQRYGEVERDYRRNQRSRLERQVKVVNPDMTPDEVTEAVQVAESSGEGAMFTQASNGARLNSARGVLREVQNRAAELARIEATLIELAELFQDMSVLVEAQDDVIKEIEHNAVKTEVDMETGLVDVKQAVVHARNYRKYRWWCFGLIVVILV</sequence>
<dbReference type="PANTHER" id="PTHR19957:SF307">
    <property type="entry name" value="PROTEIN SSO1-RELATED"/>
    <property type="match status" value="1"/>
</dbReference>
<organism evidence="5 6">
    <name type="scientific">Rhodotorula graminis (strain WP1)</name>
    <dbReference type="NCBI Taxonomy" id="578459"/>
    <lineage>
        <taxon>Eukaryota</taxon>
        <taxon>Fungi</taxon>
        <taxon>Dikarya</taxon>
        <taxon>Basidiomycota</taxon>
        <taxon>Pucciniomycotina</taxon>
        <taxon>Microbotryomycetes</taxon>
        <taxon>Sporidiobolales</taxon>
        <taxon>Sporidiobolaceae</taxon>
        <taxon>Rhodotorula</taxon>
    </lineage>
</organism>
<dbReference type="InterPro" id="IPR045242">
    <property type="entry name" value="Syntaxin"/>
</dbReference>
<reference evidence="5 6" key="1">
    <citation type="journal article" date="2015" name="Front. Microbiol.">
        <title>Genome sequence of the plant growth promoting endophytic yeast Rhodotorula graminis WP1.</title>
        <authorList>
            <person name="Firrincieli A."/>
            <person name="Otillar R."/>
            <person name="Salamov A."/>
            <person name="Schmutz J."/>
            <person name="Khan Z."/>
            <person name="Redman R.S."/>
            <person name="Fleck N.D."/>
            <person name="Lindquist E."/>
            <person name="Grigoriev I.V."/>
            <person name="Doty S.L."/>
        </authorList>
    </citation>
    <scope>NUCLEOTIDE SEQUENCE [LARGE SCALE GENOMIC DNA]</scope>
    <source>
        <strain evidence="5 6">WP1</strain>
    </source>
</reference>
<dbReference type="GO" id="GO:0005886">
    <property type="term" value="C:plasma membrane"/>
    <property type="evidence" value="ECO:0007669"/>
    <property type="project" value="TreeGrafter"/>
</dbReference>
<feature type="coiled-coil region" evidence="3">
    <location>
        <begin position="41"/>
        <end position="102"/>
    </location>
</feature>
<dbReference type="OrthoDB" id="10255013at2759"/>
<dbReference type="AlphaFoldDB" id="A0A194S7A6"/>
<dbReference type="SUPFAM" id="SSF47661">
    <property type="entry name" value="t-snare proteins"/>
    <property type="match status" value="1"/>
</dbReference>
<dbReference type="GO" id="GO:0006906">
    <property type="term" value="P:vesicle fusion"/>
    <property type="evidence" value="ECO:0007669"/>
    <property type="project" value="TreeGrafter"/>
</dbReference>
<keyword evidence="3" id="KW-0175">Coiled coil</keyword>
<dbReference type="GO" id="GO:0000149">
    <property type="term" value="F:SNARE binding"/>
    <property type="evidence" value="ECO:0007669"/>
    <property type="project" value="TreeGrafter"/>
</dbReference>
<dbReference type="GO" id="GO:0006886">
    <property type="term" value="P:intracellular protein transport"/>
    <property type="evidence" value="ECO:0007669"/>
    <property type="project" value="TreeGrafter"/>
</dbReference>
<feature type="non-terminal residue" evidence="5">
    <location>
        <position position="244"/>
    </location>
</feature>
<evidence type="ECO:0000256" key="2">
    <source>
        <dbReference type="ARBA" id="ARBA00009063"/>
    </source>
</evidence>
<dbReference type="OMA" id="VWRRYEI"/>
<dbReference type="Gene3D" id="1.20.58.70">
    <property type="match status" value="1"/>
</dbReference>
<dbReference type="GO" id="GO:0048278">
    <property type="term" value="P:vesicle docking"/>
    <property type="evidence" value="ECO:0007669"/>
    <property type="project" value="TreeGrafter"/>
</dbReference>
<evidence type="ECO:0000313" key="6">
    <source>
        <dbReference type="Proteomes" id="UP000053890"/>
    </source>
</evidence>
<dbReference type="GO" id="GO:0012505">
    <property type="term" value="C:endomembrane system"/>
    <property type="evidence" value="ECO:0007669"/>
    <property type="project" value="TreeGrafter"/>
</dbReference>
<comment type="similarity">
    <text evidence="2">Belongs to the syntaxin family.</text>
</comment>
<dbReference type="GO" id="GO:0006887">
    <property type="term" value="P:exocytosis"/>
    <property type="evidence" value="ECO:0007669"/>
    <property type="project" value="TreeGrafter"/>
</dbReference>
<dbReference type="GeneID" id="28979673"/>
<dbReference type="STRING" id="578459.A0A194S7A6"/>
<evidence type="ECO:0000313" key="5">
    <source>
        <dbReference type="EMBL" id="KPV76467.1"/>
    </source>
</evidence>
<dbReference type="CDD" id="cd15849">
    <property type="entry name" value="SNARE_Sso1"/>
    <property type="match status" value="1"/>
</dbReference>